<dbReference type="RefSeq" id="XP_056069869.1">
    <property type="nucleotide sequence ID" value="XM_056215622.1"/>
</dbReference>
<dbReference type="OrthoDB" id="3790123at2759"/>
<comment type="caution">
    <text evidence="2">The sequence shown here is derived from an EMBL/GenBank/DDBJ whole genome shotgun (WGS) entry which is preliminary data.</text>
</comment>
<evidence type="ECO:0000256" key="1">
    <source>
        <dbReference type="SAM" id="MobiDB-lite"/>
    </source>
</evidence>
<keyword evidence="3" id="KW-1185">Reference proteome</keyword>
<feature type="region of interest" description="Disordered" evidence="1">
    <location>
        <begin position="261"/>
        <end position="301"/>
    </location>
</feature>
<evidence type="ECO:0000313" key="3">
    <source>
        <dbReference type="Proteomes" id="UP001140513"/>
    </source>
</evidence>
<proteinExistence type="predicted"/>
<organism evidence="2 3">
    <name type="scientific">Didymosphaeria variabile</name>
    <dbReference type="NCBI Taxonomy" id="1932322"/>
    <lineage>
        <taxon>Eukaryota</taxon>
        <taxon>Fungi</taxon>
        <taxon>Dikarya</taxon>
        <taxon>Ascomycota</taxon>
        <taxon>Pezizomycotina</taxon>
        <taxon>Dothideomycetes</taxon>
        <taxon>Pleosporomycetidae</taxon>
        <taxon>Pleosporales</taxon>
        <taxon>Massarineae</taxon>
        <taxon>Didymosphaeriaceae</taxon>
        <taxon>Didymosphaeria</taxon>
    </lineage>
</organism>
<dbReference type="GeneID" id="80910386"/>
<evidence type="ECO:0000313" key="2">
    <source>
        <dbReference type="EMBL" id="KAJ4351513.1"/>
    </source>
</evidence>
<sequence>MDSRVDQVIKVAITQTGGIEDIIKTIVGQVTQGIRRENDTLKVNLEDANLKIEWLESLMKNEEQDKVRALQTQRAHYLQIGGPDFQRMVNEQEMQKAKDVDEVALLEAQYLGDRSRGLGYAHIWAKMLSSAQVAQYVRANDAFPPSPYDVTATLRTEDAPPSARARSSTTMDPDARSFNPSHDSNAGSNKPPIDSLAVAPAPRVFGLRNPYTNRYDSPFFCPKCRKHLALNYSWDHYKNCKGPDAAVASLPEPHMPNVRAGLSTSHDLDGPITRRPESADYCLTRRAPGHSPKSAGTKSAE</sequence>
<gene>
    <name evidence="2" type="ORF">N0V89_006856</name>
</gene>
<feature type="compositionally biased region" description="Polar residues" evidence="1">
    <location>
        <begin position="178"/>
        <end position="188"/>
    </location>
</feature>
<feature type="compositionally biased region" description="Basic and acidic residues" evidence="1">
    <location>
        <begin position="266"/>
        <end position="278"/>
    </location>
</feature>
<protein>
    <submittedName>
        <fullName evidence="2">Uncharacterized protein</fullName>
    </submittedName>
</protein>
<dbReference type="EMBL" id="JAPEUX010000005">
    <property type="protein sequence ID" value="KAJ4351513.1"/>
    <property type="molecule type" value="Genomic_DNA"/>
</dbReference>
<name>A0A9W8XJY2_9PLEO</name>
<dbReference type="AlphaFoldDB" id="A0A9W8XJY2"/>
<accession>A0A9W8XJY2</accession>
<dbReference type="Proteomes" id="UP001140513">
    <property type="component" value="Unassembled WGS sequence"/>
</dbReference>
<reference evidence="2" key="1">
    <citation type="submission" date="2022-10" db="EMBL/GenBank/DDBJ databases">
        <title>Tapping the CABI collections for fungal endophytes: first genome assemblies for Collariella, Neodidymelliopsis, Ascochyta clinopodiicola, Didymella pomorum, Didymosphaeria variabile, Neocosmospora piperis and Neocucurbitaria cava.</title>
        <authorList>
            <person name="Hill R."/>
        </authorList>
    </citation>
    <scope>NUCLEOTIDE SEQUENCE</scope>
    <source>
        <strain evidence="2">IMI 356815</strain>
    </source>
</reference>
<feature type="region of interest" description="Disordered" evidence="1">
    <location>
        <begin position="149"/>
        <end position="195"/>
    </location>
</feature>